<name>A0ABR2JEU1_9EUKA</name>
<gene>
    <name evidence="2" type="ORF">M9Y10_005605</name>
</gene>
<accession>A0ABR2JEU1</accession>
<dbReference type="EMBL" id="JAPFFF010000012">
    <property type="protein sequence ID" value="KAK8875440.1"/>
    <property type="molecule type" value="Genomic_DNA"/>
</dbReference>
<evidence type="ECO:0000313" key="3">
    <source>
        <dbReference type="Proteomes" id="UP001470230"/>
    </source>
</evidence>
<organism evidence="2 3">
    <name type="scientific">Tritrichomonas musculus</name>
    <dbReference type="NCBI Taxonomy" id="1915356"/>
    <lineage>
        <taxon>Eukaryota</taxon>
        <taxon>Metamonada</taxon>
        <taxon>Parabasalia</taxon>
        <taxon>Tritrichomonadida</taxon>
        <taxon>Tritrichomonadidae</taxon>
        <taxon>Tritrichomonas</taxon>
    </lineage>
</organism>
<evidence type="ECO:0000313" key="2">
    <source>
        <dbReference type="EMBL" id="KAK8875440.1"/>
    </source>
</evidence>
<keyword evidence="3" id="KW-1185">Reference proteome</keyword>
<protein>
    <submittedName>
        <fullName evidence="2">Uncharacterized protein</fullName>
    </submittedName>
</protein>
<comment type="caution">
    <text evidence="2">The sequence shown here is derived from an EMBL/GenBank/DDBJ whole genome shotgun (WGS) entry which is preliminary data.</text>
</comment>
<dbReference type="Proteomes" id="UP001470230">
    <property type="component" value="Unassembled WGS sequence"/>
</dbReference>
<dbReference type="Gene3D" id="1.10.287.1490">
    <property type="match status" value="1"/>
</dbReference>
<keyword evidence="1" id="KW-0175">Coiled coil</keyword>
<sequence length="303" mass="36183">MHSSLEDGKSFNSCLSKSDQIAQMAINFSCIKDVPEDCLFYVLNHPKCRFPSQKDFIEQVIDFFSNEEKVTMEYIKLFSFIDFSLASLDQLRKLSKIDVECYHKCFPDDFEQPQQKPKTEMVFLYEDLNRFLIIRESEDNFNKRSHFLQSQKQKYVINMMDFMILQKQYNDFQDETILKNQEIDQLQEEIDEMQSESKRMDDELESLNVSLGDILKRHDLTQENPEDKLNQLINDHMDEIEKCDKEISTIKSKIGEQDEYLKKIKRIEDIKTKYKEVCKSQDALKERYDKAKQSYDKIKSSYK</sequence>
<proteinExistence type="predicted"/>
<reference evidence="2 3" key="1">
    <citation type="submission" date="2024-04" db="EMBL/GenBank/DDBJ databases">
        <title>Tritrichomonas musculus Genome.</title>
        <authorList>
            <person name="Alves-Ferreira E."/>
            <person name="Grigg M."/>
            <person name="Lorenzi H."/>
            <person name="Galac M."/>
        </authorList>
    </citation>
    <scope>NUCLEOTIDE SEQUENCE [LARGE SCALE GENOMIC DNA]</scope>
    <source>
        <strain evidence="2 3">EAF2021</strain>
    </source>
</reference>
<evidence type="ECO:0000256" key="1">
    <source>
        <dbReference type="SAM" id="Coils"/>
    </source>
</evidence>
<feature type="coiled-coil region" evidence="1">
    <location>
        <begin position="169"/>
        <end position="246"/>
    </location>
</feature>